<name>A0A081NZW9_9BACL</name>
<dbReference type="PANTHER" id="PTHR43737:SF1">
    <property type="entry name" value="DUF1501 DOMAIN-CONTAINING PROTEIN"/>
    <property type="match status" value="1"/>
</dbReference>
<dbReference type="OrthoDB" id="9779968at2"/>
<dbReference type="AlphaFoldDB" id="A0A081NZW9"/>
<dbReference type="PROSITE" id="PS51318">
    <property type="entry name" value="TAT"/>
    <property type="match status" value="1"/>
</dbReference>
<dbReference type="RefSeq" id="WP_036687076.1">
    <property type="nucleotide sequence ID" value="NZ_JNVM01000018.1"/>
</dbReference>
<gene>
    <name evidence="1" type="ORF">ET33_12055</name>
</gene>
<dbReference type="PANTHER" id="PTHR43737">
    <property type="entry name" value="BLL7424 PROTEIN"/>
    <property type="match status" value="1"/>
</dbReference>
<protein>
    <submittedName>
        <fullName evidence="1">Transcriptional initiation protein Tat</fullName>
    </submittedName>
</protein>
<accession>A0A081NZW9</accession>
<evidence type="ECO:0000313" key="1">
    <source>
        <dbReference type="EMBL" id="KEQ23992.1"/>
    </source>
</evidence>
<dbReference type="Pfam" id="PF07394">
    <property type="entry name" value="DUF1501"/>
    <property type="match status" value="1"/>
</dbReference>
<organism evidence="1 2">
    <name type="scientific">Paenibacillus tyrfis</name>
    <dbReference type="NCBI Taxonomy" id="1501230"/>
    <lineage>
        <taxon>Bacteria</taxon>
        <taxon>Bacillati</taxon>
        <taxon>Bacillota</taxon>
        <taxon>Bacilli</taxon>
        <taxon>Bacillales</taxon>
        <taxon>Paenibacillaceae</taxon>
        <taxon>Paenibacillus</taxon>
    </lineage>
</organism>
<dbReference type="InterPro" id="IPR017850">
    <property type="entry name" value="Alkaline_phosphatase_core_sf"/>
</dbReference>
<dbReference type="Proteomes" id="UP000028123">
    <property type="component" value="Unassembled WGS sequence"/>
</dbReference>
<reference evidence="1 2" key="1">
    <citation type="submission" date="2014-06" db="EMBL/GenBank/DDBJ databases">
        <title>Draft genome sequence of Paenibacillus sp. MSt1.</title>
        <authorList>
            <person name="Aw Y.K."/>
            <person name="Ong K.S."/>
            <person name="Gan H.M."/>
            <person name="Lee S.M."/>
        </authorList>
    </citation>
    <scope>NUCLEOTIDE SEQUENCE [LARGE SCALE GENOMIC DNA]</scope>
    <source>
        <strain evidence="1 2">MSt1</strain>
    </source>
</reference>
<dbReference type="InterPro" id="IPR010869">
    <property type="entry name" value="DUF1501"/>
</dbReference>
<comment type="caution">
    <text evidence="1">The sequence shown here is derived from an EMBL/GenBank/DDBJ whole genome shotgun (WGS) entry which is preliminary data.</text>
</comment>
<proteinExistence type="predicted"/>
<dbReference type="EMBL" id="JNVM01000018">
    <property type="protein sequence ID" value="KEQ23992.1"/>
    <property type="molecule type" value="Genomic_DNA"/>
</dbReference>
<dbReference type="SUPFAM" id="SSF53649">
    <property type="entry name" value="Alkaline phosphatase-like"/>
    <property type="match status" value="1"/>
</dbReference>
<evidence type="ECO:0000313" key="2">
    <source>
        <dbReference type="Proteomes" id="UP000028123"/>
    </source>
</evidence>
<dbReference type="InterPro" id="IPR006311">
    <property type="entry name" value="TAT_signal"/>
</dbReference>
<sequence length="413" mass="44992">MKLTRRDFLIKGTALLATLGLGGPMIFAENGSLLRSQEADHGGSDSSALVVIQLSGGNDGLNTLIPYGMGGYFDARPTLGLTQGEVLTIDNQVGLHPSLTRLHALYQRGKLAIVQGVGYPKPDHSHFRSMEIWQTAEPEKMGRTGWLGRYAATSLSRNGNPLKALQIGSGAGGLAFQAERVNVPVIQSLETYSFLDPKMPKTEQNRLAKAFLDMYDPKRQGTVIRVTCERGRDAYDSVDAVHQLGGGYQAKVEYPKSAIARDLQLVVKMLAGKSGTRVFYLQLGGFDDHVEEKELHARLLKQLDEALGAFYEDLEAQGLENRVATMAFSEFGRRVKENGNGGTDHGTAAPVFVLGGKIKGGLYGVMPSLTNLDNGDLKYQVDFRSVYYTVIDQWLKGDAAGVLGKTYERLGFV</sequence>
<keyword evidence="2" id="KW-1185">Reference proteome</keyword>
<dbReference type="eggNOG" id="COG4102">
    <property type="taxonomic scope" value="Bacteria"/>
</dbReference>